<sequence length="284" mass="29498">MSGRQPSHDVAGAGVGPYGGFGVPDEGDRRTDFDLRQVHFDDAFIDALSHDVPTPTRDDTEYQLAALLSGWRHEVLSEPAPQIPDVVEVERAMAVRSGARRGGRVVRSLRVVAGAAAIAVVAAAGLTVVSEGAQPGDSLWGVKKVVFAQAASETQAAYDVRADLEQAEAALASGDVAQAQQLIARAQTKMGPVRDVQTRDQMNQWITRLQSDESAAPTVPTSPRPGVTAPDVSGVETGTPQPSDQTTAPLETSSTPSTAPTTRPTTTTTAGSPPSTTAPTTPAG</sequence>
<reference evidence="4 5" key="1">
    <citation type="submission" date="2018-11" db="EMBL/GenBank/DDBJ databases">
        <title>Draft genome sequence of Gordonia sp. RS15-1S isolated from rice stems.</title>
        <authorList>
            <person name="Muangham S."/>
        </authorList>
    </citation>
    <scope>NUCLEOTIDE SEQUENCE [LARGE SCALE GENOMIC DNA]</scope>
    <source>
        <strain evidence="4 5">RS15-1S</strain>
    </source>
</reference>
<dbReference type="Proteomes" id="UP000267536">
    <property type="component" value="Unassembled WGS sequence"/>
</dbReference>
<feature type="region of interest" description="Disordered" evidence="1">
    <location>
        <begin position="209"/>
        <end position="284"/>
    </location>
</feature>
<feature type="compositionally biased region" description="Gly residues" evidence="1">
    <location>
        <begin position="13"/>
        <end position="22"/>
    </location>
</feature>
<evidence type="ECO:0000313" key="5">
    <source>
        <dbReference type="Proteomes" id="UP000267536"/>
    </source>
</evidence>
<keyword evidence="2" id="KW-1133">Transmembrane helix</keyword>
<evidence type="ECO:0000313" key="4">
    <source>
        <dbReference type="EMBL" id="RPA65231.1"/>
    </source>
</evidence>
<accession>A0A3N4H1L2</accession>
<evidence type="ECO:0000256" key="2">
    <source>
        <dbReference type="SAM" id="Phobius"/>
    </source>
</evidence>
<feature type="compositionally biased region" description="Low complexity" evidence="1">
    <location>
        <begin position="246"/>
        <end position="284"/>
    </location>
</feature>
<dbReference type="Gene3D" id="6.10.250.1300">
    <property type="match status" value="1"/>
</dbReference>
<comment type="caution">
    <text evidence="4">The sequence shown here is derived from an EMBL/GenBank/DDBJ whole genome shotgun (WGS) entry which is preliminary data.</text>
</comment>
<evidence type="ECO:0000256" key="1">
    <source>
        <dbReference type="SAM" id="MobiDB-lite"/>
    </source>
</evidence>
<organism evidence="4 5">
    <name type="scientific">Gordonia oryzae</name>
    <dbReference type="NCBI Taxonomy" id="2487349"/>
    <lineage>
        <taxon>Bacteria</taxon>
        <taxon>Bacillati</taxon>
        <taxon>Actinomycetota</taxon>
        <taxon>Actinomycetes</taxon>
        <taxon>Mycobacteriales</taxon>
        <taxon>Gordoniaceae</taxon>
        <taxon>Gordonia</taxon>
    </lineage>
</organism>
<evidence type="ECO:0000259" key="3">
    <source>
        <dbReference type="Pfam" id="PF16751"/>
    </source>
</evidence>
<feature type="domain" description="Anti-sigma-D factor RsdA sigma factor binding region" evidence="3">
    <location>
        <begin position="34"/>
        <end position="79"/>
    </location>
</feature>
<protein>
    <recommendedName>
        <fullName evidence="3">Anti-sigma-D factor RsdA sigma factor binding region domain-containing protein</fullName>
    </recommendedName>
</protein>
<dbReference type="InterPro" id="IPR031928">
    <property type="entry name" value="RsdA_SigD-bd"/>
</dbReference>
<dbReference type="Pfam" id="PF16751">
    <property type="entry name" value="RsdA_SigD_bd"/>
    <property type="match status" value="1"/>
</dbReference>
<gene>
    <name evidence="4" type="ORF">EF294_05120</name>
</gene>
<proteinExistence type="predicted"/>
<feature type="region of interest" description="Disordered" evidence="1">
    <location>
        <begin position="1"/>
        <end position="26"/>
    </location>
</feature>
<dbReference type="OrthoDB" id="5191711at2"/>
<dbReference type="EMBL" id="RKMH01000003">
    <property type="protein sequence ID" value="RPA65231.1"/>
    <property type="molecule type" value="Genomic_DNA"/>
</dbReference>
<keyword evidence="2" id="KW-0472">Membrane</keyword>
<feature type="compositionally biased region" description="Polar residues" evidence="1">
    <location>
        <begin position="236"/>
        <end position="245"/>
    </location>
</feature>
<feature type="transmembrane region" description="Helical" evidence="2">
    <location>
        <begin position="109"/>
        <end position="129"/>
    </location>
</feature>
<keyword evidence="2" id="KW-0812">Transmembrane</keyword>
<keyword evidence="5" id="KW-1185">Reference proteome</keyword>
<dbReference type="AlphaFoldDB" id="A0A3N4H1L2"/>
<name>A0A3N4H1L2_9ACTN</name>